<name>B0CBY9_ACAM1</name>
<dbReference type="HOGENOM" id="CLU_1912465_0_0_3"/>
<evidence type="ECO:0000313" key="2">
    <source>
        <dbReference type="Proteomes" id="UP000000268"/>
    </source>
</evidence>
<dbReference type="KEGG" id="amr:AM1_0477"/>
<keyword evidence="2" id="KW-1185">Reference proteome</keyword>
<dbReference type="AlphaFoldDB" id="B0CBY9"/>
<reference evidence="1 2" key="1">
    <citation type="journal article" date="2008" name="Proc. Natl. Acad. Sci. U.S.A.">
        <title>Niche adaptation and genome expansion in the chlorophyll d-producing cyanobacterium Acaryochloris marina.</title>
        <authorList>
            <person name="Swingley W.D."/>
            <person name="Chen M."/>
            <person name="Cheung P.C."/>
            <person name="Conrad A.L."/>
            <person name="Dejesa L.C."/>
            <person name="Hao J."/>
            <person name="Honchak B.M."/>
            <person name="Karbach L.E."/>
            <person name="Kurdoglu A."/>
            <person name="Lahiri S."/>
            <person name="Mastrian S.D."/>
            <person name="Miyashita H."/>
            <person name="Page L."/>
            <person name="Ramakrishna P."/>
            <person name="Satoh S."/>
            <person name="Sattley W.M."/>
            <person name="Shimada Y."/>
            <person name="Taylor H.L."/>
            <person name="Tomo T."/>
            <person name="Tsuchiya T."/>
            <person name="Wang Z.T."/>
            <person name="Raymond J."/>
            <person name="Mimuro M."/>
            <person name="Blankenship R.E."/>
            <person name="Touchman J.W."/>
        </authorList>
    </citation>
    <scope>NUCLEOTIDE SEQUENCE [LARGE SCALE GENOMIC DNA]</scope>
    <source>
        <strain evidence="2">MBIC 11017</strain>
    </source>
</reference>
<gene>
    <name evidence="1" type="ordered locus">AM1_0477</name>
</gene>
<accession>B0CBY9</accession>
<dbReference type="Proteomes" id="UP000000268">
    <property type="component" value="Chromosome"/>
</dbReference>
<dbReference type="EMBL" id="CP000828">
    <property type="protein sequence ID" value="ABW25531.1"/>
    <property type="molecule type" value="Genomic_DNA"/>
</dbReference>
<dbReference type="eggNOG" id="ENOG5031YMD">
    <property type="taxonomic scope" value="Bacteria"/>
</dbReference>
<organism evidence="1 2">
    <name type="scientific">Acaryochloris marina (strain MBIC 11017)</name>
    <dbReference type="NCBI Taxonomy" id="329726"/>
    <lineage>
        <taxon>Bacteria</taxon>
        <taxon>Bacillati</taxon>
        <taxon>Cyanobacteriota</taxon>
        <taxon>Cyanophyceae</taxon>
        <taxon>Acaryochloridales</taxon>
        <taxon>Acaryochloridaceae</taxon>
        <taxon>Acaryochloris</taxon>
    </lineage>
</organism>
<dbReference type="OrthoDB" id="572613at2"/>
<protein>
    <submittedName>
        <fullName evidence="1">Uncharacterized protein</fullName>
    </submittedName>
</protein>
<proteinExistence type="predicted"/>
<evidence type="ECO:0000313" key="1">
    <source>
        <dbReference type="EMBL" id="ABW25531.1"/>
    </source>
</evidence>
<sequence>MKYSPDEIRKAAIAIQPYIAELLDAPNAQRLERQLEGLLSQSSLKQGSHTQLSHLLAEHESTQDWIRLYLEEQYPAEDILKALRVYYPLPGIENSVESPRYICPVEKCNQDWYRKNREDEIPVCPVHGLKLIIDS</sequence>